<organism evidence="3 4">
    <name type="scientific">Asparagus officinalis</name>
    <name type="common">Garden asparagus</name>
    <dbReference type="NCBI Taxonomy" id="4686"/>
    <lineage>
        <taxon>Eukaryota</taxon>
        <taxon>Viridiplantae</taxon>
        <taxon>Streptophyta</taxon>
        <taxon>Embryophyta</taxon>
        <taxon>Tracheophyta</taxon>
        <taxon>Spermatophyta</taxon>
        <taxon>Magnoliopsida</taxon>
        <taxon>Liliopsida</taxon>
        <taxon>Asparagales</taxon>
        <taxon>Asparagaceae</taxon>
        <taxon>Asparagoideae</taxon>
        <taxon>Asparagus</taxon>
    </lineage>
</organism>
<evidence type="ECO:0000256" key="1">
    <source>
        <dbReference type="SAM" id="SignalP"/>
    </source>
</evidence>
<feature type="domain" description="Neprosin PEP catalytic" evidence="2">
    <location>
        <begin position="1"/>
        <end position="252"/>
    </location>
</feature>
<feature type="signal peptide" evidence="1">
    <location>
        <begin position="1"/>
        <end position="25"/>
    </location>
</feature>
<dbReference type="Proteomes" id="UP000243459">
    <property type="component" value="Chromosome 3"/>
</dbReference>
<dbReference type="Gramene" id="ONK74468">
    <property type="protein sequence ID" value="ONK74468"/>
    <property type="gene ID" value="A4U43_C03F6590"/>
</dbReference>
<evidence type="ECO:0000313" key="4">
    <source>
        <dbReference type="Proteomes" id="UP000243459"/>
    </source>
</evidence>
<keyword evidence="4" id="KW-1185">Reference proteome</keyword>
<evidence type="ECO:0000313" key="3">
    <source>
        <dbReference type="EMBL" id="ONK74468.1"/>
    </source>
</evidence>
<dbReference type="AlphaFoldDB" id="A0A5P1F7W7"/>
<accession>A0A5P1F7W7</accession>
<reference evidence="4" key="1">
    <citation type="journal article" date="2017" name="Nat. Commun.">
        <title>The asparagus genome sheds light on the origin and evolution of a young Y chromosome.</title>
        <authorList>
            <person name="Harkess A."/>
            <person name="Zhou J."/>
            <person name="Xu C."/>
            <person name="Bowers J.E."/>
            <person name="Van der Hulst R."/>
            <person name="Ayyampalayam S."/>
            <person name="Mercati F."/>
            <person name="Riccardi P."/>
            <person name="McKain M.R."/>
            <person name="Kakrana A."/>
            <person name="Tang H."/>
            <person name="Ray J."/>
            <person name="Groenendijk J."/>
            <person name="Arikit S."/>
            <person name="Mathioni S.M."/>
            <person name="Nakano M."/>
            <person name="Shan H."/>
            <person name="Telgmann-Rauber A."/>
            <person name="Kanno A."/>
            <person name="Yue Z."/>
            <person name="Chen H."/>
            <person name="Li W."/>
            <person name="Chen Y."/>
            <person name="Xu X."/>
            <person name="Zhang Y."/>
            <person name="Luo S."/>
            <person name="Chen H."/>
            <person name="Gao J."/>
            <person name="Mao Z."/>
            <person name="Pires J.C."/>
            <person name="Luo M."/>
            <person name="Kudrna D."/>
            <person name="Wing R.A."/>
            <person name="Meyers B.C."/>
            <person name="Yi K."/>
            <person name="Kong H."/>
            <person name="Lavrijsen P."/>
            <person name="Sunseri F."/>
            <person name="Falavigna A."/>
            <person name="Ye Y."/>
            <person name="Leebens-Mack J.H."/>
            <person name="Chen G."/>
        </authorList>
    </citation>
    <scope>NUCLEOTIDE SEQUENCE [LARGE SCALE GENOMIC DNA]</scope>
    <source>
        <strain evidence="4">cv. DH0086</strain>
    </source>
</reference>
<name>A0A5P1F7W7_ASPOF</name>
<feature type="chain" id="PRO_5024432742" description="Neprosin PEP catalytic domain-containing protein" evidence="1">
    <location>
        <begin position="26"/>
        <end position="252"/>
    </location>
</feature>
<dbReference type="InterPro" id="IPR004314">
    <property type="entry name" value="Neprosin"/>
</dbReference>
<evidence type="ECO:0000259" key="2">
    <source>
        <dbReference type="PROSITE" id="PS52045"/>
    </source>
</evidence>
<dbReference type="Pfam" id="PF03080">
    <property type="entry name" value="Neprosin"/>
    <property type="match status" value="1"/>
</dbReference>
<dbReference type="OMA" id="CILHLIH"/>
<dbReference type="InterPro" id="IPR053168">
    <property type="entry name" value="Glutamic_endopeptidase"/>
</dbReference>
<sequence>MVVTKFYCLGLVLLCFVLCLNGAKGIKREEPTQDEALHEKGPGVKVLFPERNYIANGTSIYISNGTSVNGLGDRVQYFASYFSNEGKWGTQAALIVYGLPNVQTNQLSSVFVSLVTAMNDSSNILNSISAGWHDNISGNWLLHVQDSLLGYWPETLFTSLFESAQQIAWNGNVNFAKNLKGPPLGSGHFPEEGGGKAAAIQDIQFVNQHGQPYDLTPDRVSSHVDKKDCYRVGEFYRAEIGFMFYLGGPGGC</sequence>
<proteinExistence type="predicted"/>
<dbReference type="PANTHER" id="PTHR31589">
    <property type="entry name" value="PROTEIN, PUTATIVE (DUF239)-RELATED-RELATED"/>
    <property type="match status" value="1"/>
</dbReference>
<keyword evidence="1" id="KW-0732">Signal</keyword>
<dbReference type="PANTHER" id="PTHR31589:SF223">
    <property type="entry name" value="PROTEIN, PUTATIVE (DUF239)-RELATED"/>
    <property type="match status" value="1"/>
</dbReference>
<protein>
    <recommendedName>
        <fullName evidence="2">Neprosin PEP catalytic domain-containing protein</fullName>
    </recommendedName>
</protein>
<gene>
    <name evidence="3" type="ORF">A4U43_C03F6590</name>
</gene>
<dbReference type="EMBL" id="CM007383">
    <property type="protein sequence ID" value="ONK74468.1"/>
    <property type="molecule type" value="Genomic_DNA"/>
</dbReference>
<dbReference type="PROSITE" id="PS52045">
    <property type="entry name" value="NEPROSIN_PEP_CD"/>
    <property type="match status" value="1"/>
</dbReference>